<dbReference type="CDD" id="cd00616">
    <property type="entry name" value="AHBA_syn"/>
    <property type="match status" value="1"/>
</dbReference>
<evidence type="ECO:0000313" key="5">
    <source>
        <dbReference type="EMBL" id="GIJ74738.1"/>
    </source>
</evidence>
<dbReference type="Gene3D" id="3.90.1150.10">
    <property type="entry name" value="Aspartate Aminotransferase, domain 1"/>
    <property type="match status" value="1"/>
</dbReference>
<dbReference type="InterPro" id="IPR015422">
    <property type="entry name" value="PyrdxlP-dep_Trfase_small"/>
</dbReference>
<organism evidence="5 6">
    <name type="scientific">Virgisporangium ochraceum</name>
    <dbReference type="NCBI Taxonomy" id="65505"/>
    <lineage>
        <taxon>Bacteria</taxon>
        <taxon>Bacillati</taxon>
        <taxon>Actinomycetota</taxon>
        <taxon>Actinomycetes</taxon>
        <taxon>Micromonosporales</taxon>
        <taxon>Micromonosporaceae</taxon>
        <taxon>Virgisporangium</taxon>
    </lineage>
</organism>
<evidence type="ECO:0000256" key="4">
    <source>
        <dbReference type="RuleBase" id="RU004508"/>
    </source>
</evidence>
<name>A0A8J4A5S2_9ACTN</name>
<dbReference type="InterPro" id="IPR001451">
    <property type="entry name" value="Hexapep"/>
</dbReference>
<dbReference type="Proteomes" id="UP000635606">
    <property type="component" value="Unassembled WGS sequence"/>
</dbReference>
<dbReference type="InterPro" id="IPR000653">
    <property type="entry name" value="DegT/StrS_aminotransferase"/>
</dbReference>
<evidence type="ECO:0000256" key="1">
    <source>
        <dbReference type="ARBA" id="ARBA00001933"/>
    </source>
</evidence>
<dbReference type="SUPFAM" id="SSF51161">
    <property type="entry name" value="Trimeric LpxA-like enzymes"/>
    <property type="match status" value="1"/>
</dbReference>
<comment type="similarity">
    <text evidence="4">Belongs to the DegT/DnrJ/EryC1 family.</text>
</comment>
<evidence type="ECO:0000256" key="3">
    <source>
        <dbReference type="ARBA" id="ARBA00022737"/>
    </source>
</evidence>
<reference evidence="5" key="1">
    <citation type="submission" date="2021-01" db="EMBL/GenBank/DDBJ databases">
        <title>Whole genome shotgun sequence of Virgisporangium ochraceum NBRC 16418.</title>
        <authorList>
            <person name="Komaki H."/>
            <person name="Tamura T."/>
        </authorList>
    </citation>
    <scope>NUCLEOTIDE SEQUENCE</scope>
    <source>
        <strain evidence="5">NBRC 16418</strain>
    </source>
</reference>
<dbReference type="GO" id="GO:0000271">
    <property type="term" value="P:polysaccharide biosynthetic process"/>
    <property type="evidence" value="ECO:0007669"/>
    <property type="project" value="TreeGrafter"/>
</dbReference>
<dbReference type="SUPFAM" id="SSF53383">
    <property type="entry name" value="PLP-dependent transferases"/>
    <property type="match status" value="1"/>
</dbReference>
<dbReference type="PANTHER" id="PTHR30244:SF34">
    <property type="entry name" value="DTDP-4-AMINO-4,6-DIDEOXYGALACTOSE TRANSAMINASE"/>
    <property type="match status" value="1"/>
</dbReference>
<sequence length="553" mass="57932">MTEASPVFIHPTAEVEEGASIGAGTKVWHLGHVRGSARIGAGCTIGRNVYVDGDVTIGDDVKIQNNVSVYKGVTIESRVFVGPSAVFTNDLRPRATGDWAVTPTLVRTGASIGANATLVCGVTIGEYAMVAAGAVVTKDVAPHQLVAGNPARPLGWVNRDGEVVARGAERPSDDVLNSSAEGSANQMTPIPITRVVVTPEQEAAVLAVLRSGVLAQGPVVKKLEDGFAELHGVPHAVAVSNGTVALEAALEALGVGPGDEVITTSFSFAATLNAILRSGATVRLADITDDYTIDPASVEALITPRTKVIMPVHLYGLPADMAAIQAIADRHGLKIVEDAAQAHAAGIGDRSVGSWGVGCFSLYATKNMHSGEGGLVTTTDDAVADRLRLLRNQGMRVRYMYEAAGHNWRMTDLQAAIAVPQLATLAETAAVRAANAAALSEGLADVPGLITPVTPQGRTHVWHQYTLRLADDAPITRDQLTKNLEHAGVGFGLYYPRLMHHYECYEGHPQIAGDLTPTAERAAANVVSVPVHQWLSADDLARIVAAVRGAFSA</sequence>
<comment type="cofactor">
    <cofactor evidence="1">
        <name>pyridoxal 5'-phosphate</name>
        <dbReference type="ChEBI" id="CHEBI:597326"/>
    </cofactor>
</comment>
<dbReference type="InterPro" id="IPR018357">
    <property type="entry name" value="Hexapep_transf_CS"/>
</dbReference>
<proteinExistence type="inferred from homology"/>
<dbReference type="InterPro" id="IPR011004">
    <property type="entry name" value="Trimer_LpxA-like_sf"/>
</dbReference>
<dbReference type="InterPro" id="IPR015424">
    <property type="entry name" value="PyrdxlP-dep_Trfase"/>
</dbReference>
<dbReference type="Pfam" id="PF01041">
    <property type="entry name" value="DegT_DnrJ_EryC1"/>
    <property type="match status" value="1"/>
</dbReference>
<dbReference type="PROSITE" id="PS00101">
    <property type="entry name" value="HEXAPEP_TRANSFERASES"/>
    <property type="match status" value="1"/>
</dbReference>
<dbReference type="GO" id="GO:0008483">
    <property type="term" value="F:transaminase activity"/>
    <property type="evidence" value="ECO:0007669"/>
    <property type="project" value="TreeGrafter"/>
</dbReference>
<dbReference type="InterPro" id="IPR015421">
    <property type="entry name" value="PyrdxlP-dep_Trfase_major"/>
</dbReference>
<keyword evidence="4" id="KW-0663">Pyridoxal phosphate</keyword>
<dbReference type="Gene3D" id="2.160.10.10">
    <property type="entry name" value="Hexapeptide repeat proteins"/>
    <property type="match status" value="1"/>
</dbReference>
<evidence type="ECO:0008006" key="7">
    <source>
        <dbReference type="Google" id="ProtNLM"/>
    </source>
</evidence>
<dbReference type="GO" id="GO:0030170">
    <property type="term" value="F:pyridoxal phosphate binding"/>
    <property type="evidence" value="ECO:0007669"/>
    <property type="project" value="TreeGrafter"/>
</dbReference>
<dbReference type="CDD" id="cd03358">
    <property type="entry name" value="LbH_WxcM_N_like"/>
    <property type="match status" value="1"/>
</dbReference>
<keyword evidence="3" id="KW-0677">Repeat</keyword>
<accession>A0A8J4A5S2</accession>
<gene>
    <name evidence="5" type="ORF">Voc01_096550</name>
</gene>
<keyword evidence="6" id="KW-1185">Reference proteome</keyword>
<protein>
    <recommendedName>
        <fullName evidence="7">Glutamine--scyllo-inositol transaminase</fullName>
    </recommendedName>
</protein>
<dbReference type="PANTHER" id="PTHR30244">
    <property type="entry name" value="TRANSAMINASE"/>
    <property type="match status" value="1"/>
</dbReference>
<dbReference type="AlphaFoldDB" id="A0A8J4A5S2"/>
<evidence type="ECO:0000313" key="6">
    <source>
        <dbReference type="Proteomes" id="UP000635606"/>
    </source>
</evidence>
<evidence type="ECO:0000256" key="2">
    <source>
        <dbReference type="ARBA" id="ARBA00022679"/>
    </source>
</evidence>
<dbReference type="Pfam" id="PF14602">
    <property type="entry name" value="Hexapep_2"/>
    <property type="match status" value="1"/>
</dbReference>
<dbReference type="Pfam" id="PF00132">
    <property type="entry name" value="Hexapep"/>
    <property type="match status" value="1"/>
</dbReference>
<comment type="caution">
    <text evidence="5">The sequence shown here is derived from an EMBL/GenBank/DDBJ whole genome shotgun (WGS) entry which is preliminary data.</text>
</comment>
<dbReference type="Gene3D" id="3.40.640.10">
    <property type="entry name" value="Type I PLP-dependent aspartate aminotransferase-like (Major domain)"/>
    <property type="match status" value="1"/>
</dbReference>
<keyword evidence="2" id="KW-0808">Transferase</keyword>
<dbReference type="EMBL" id="BOPH01000143">
    <property type="protein sequence ID" value="GIJ74738.1"/>
    <property type="molecule type" value="Genomic_DNA"/>
</dbReference>